<dbReference type="EMBL" id="HAHK01000212">
    <property type="protein sequence ID" value="SNX34546.1"/>
    <property type="molecule type" value="Transcribed_RNA"/>
</dbReference>
<dbReference type="InterPro" id="IPR033906">
    <property type="entry name" value="Lipase_N"/>
</dbReference>
<dbReference type="Pfam" id="PF00151">
    <property type="entry name" value="Lipase"/>
    <property type="match status" value="1"/>
</dbReference>
<dbReference type="PANTHER" id="PTHR11610">
    <property type="entry name" value="LIPASE"/>
    <property type="match status" value="1"/>
</dbReference>
<keyword evidence="3" id="KW-0964">Secreted</keyword>
<dbReference type="Gene3D" id="2.60.60.20">
    <property type="entry name" value="PLAT/LH2 domain"/>
    <property type="match status" value="1"/>
</dbReference>
<comment type="subcellular location">
    <subcellularLocation>
        <location evidence="1">Secreted</location>
    </subcellularLocation>
</comment>
<evidence type="ECO:0000256" key="6">
    <source>
        <dbReference type="RuleBase" id="RU004262"/>
    </source>
</evidence>
<dbReference type="Gene3D" id="3.40.50.1820">
    <property type="entry name" value="alpha/beta hydrolase"/>
    <property type="match status" value="1"/>
</dbReference>
<evidence type="ECO:0000256" key="2">
    <source>
        <dbReference type="ARBA" id="ARBA00010701"/>
    </source>
</evidence>
<feature type="chain" id="PRO_5020226410" evidence="7">
    <location>
        <begin position="19"/>
        <end position="544"/>
    </location>
</feature>
<evidence type="ECO:0000256" key="1">
    <source>
        <dbReference type="ARBA" id="ARBA00004613"/>
    </source>
</evidence>
<proteinExistence type="inferred from homology"/>
<organism evidence="9">
    <name type="scientific">Liphistius sp. SGP-2016</name>
    <dbReference type="NCBI Taxonomy" id="1905180"/>
    <lineage>
        <taxon>Eukaryota</taxon>
        <taxon>Metazoa</taxon>
        <taxon>Ecdysozoa</taxon>
        <taxon>Arthropoda</taxon>
        <taxon>Chelicerata</taxon>
        <taxon>Arachnida</taxon>
        <taxon>Araneae</taxon>
        <taxon>Mesothelae</taxon>
        <taxon>Liphistiidae</taxon>
        <taxon>Liphistius</taxon>
    </lineage>
</organism>
<reference evidence="9" key="2">
    <citation type="submission" date="2019-05" db="EMBL/GenBank/DDBJ databases">
        <title>Unravelling the molecular evolution of spider venoms.</title>
        <authorList>
            <person name="Pineda S."/>
        </authorList>
    </citation>
    <scope>NUCLEOTIDE SEQUENCE</scope>
</reference>
<feature type="signal peptide" evidence="7">
    <location>
        <begin position="1"/>
        <end position="18"/>
    </location>
</feature>
<dbReference type="PANTHER" id="PTHR11610:SF173">
    <property type="entry name" value="LIPASE DOMAIN-CONTAINING PROTEIN-RELATED"/>
    <property type="match status" value="1"/>
</dbReference>
<dbReference type="GO" id="GO:0016042">
    <property type="term" value="P:lipid catabolic process"/>
    <property type="evidence" value="ECO:0007669"/>
    <property type="project" value="TreeGrafter"/>
</dbReference>
<dbReference type="InterPro" id="IPR016272">
    <property type="entry name" value="Lipase_LIPH"/>
</dbReference>
<dbReference type="GO" id="GO:0046872">
    <property type="term" value="F:metal ion binding"/>
    <property type="evidence" value="ECO:0007669"/>
    <property type="project" value="UniProtKB-KW"/>
</dbReference>
<dbReference type="InterPro" id="IPR013818">
    <property type="entry name" value="Lipase"/>
</dbReference>
<dbReference type="GO" id="GO:0016298">
    <property type="term" value="F:lipase activity"/>
    <property type="evidence" value="ECO:0007669"/>
    <property type="project" value="InterPro"/>
</dbReference>
<evidence type="ECO:0000256" key="3">
    <source>
        <dbReference type="ARBA" id="ARBA00022525"/>
    </source>
</evidence>
<evidence type="ECO:0000259" key="8">
    <source>
        <dbReference type="Pfam" id="PF00151"/>
    </source>
</evidence>
<protein>
    <submittedName>
        <fullName evidence="9">U74-Liphistoxin-Lsp1a_1</fullName>
    </submittedName>
</protein>
<dbReference type="InterPro" id="IPR029058">
    <property type="entry name" value="AB_hydrolase_fold"/>
</dbReference>
<dbReference type="InterPro" id="IPR000734">
    <property type="entry name" value="TAG_lipase"/>
</dbReference>
<comment type="similarity">
    <text evidence="2 6">Belongs to the AB hydrolase superfamily. Lipase family.</text>
</comment>
<keyword evidence="5" id="KW-0479">Metal-binding</keyword>
<dbReference type="AlphaFoldDB" id="A0A4Q8K5I4"/>
<dbReference type="PRINTS" id="PR00821">
    <property type="entry name" value="TAGLIPASE"/>
</dbReference>
<reference evidence="9" key="1">
    <citation type="submission" date="2017-05" db="EMBL/GenBank/DDBJ databases">
        <authorList>
            <person name="QRISCLOUD D."/>
        </authorList>
    </citation>
    <scope>NUCLEOTIDE SEQUENCE</scope>
</reference>
<dbReference type="GO" id="GO:0005615">
    <property type="term" value="C:extracellular space"/>
    <property type="evidence" value="ECO:0007669"/>
    <property type="project" value="TreeGrafter"/>
</dbReference>
<evidence type="ECO:0000256" key="5">
    <source>
        <dbReference type="PIRSR" id="PIRSR000865-2"/>
    </source>
</evidence>
<feature type="active site" description="Charge relay system" evidence="4">
    <location>
        <position position="310"/>
    </location>
</feature>
<dbReference type="SUPFAM" id="SSF53474">
    <property type="entry name" value="alpha/beta-Hydrolases"/>
    <property type="match status" value="1"/>
</dbReference>
<keyword evidence="5" id="KW-0106">Calcium</keyword>
<keyword evidence="7" id="KW-0732">Signal</keyword>
<name>A0A4Q8K5I4_9ARAC</name>
<dbReference type="CDD" id="cd00707">
    <property type="entry name" value="Pancreat_lipase_like"/>
    <property type="match status" value="1"/>
</dbReference>
<feature type="active site" description="Nucleophile" evidence="4">
    <location>
        <position position="199"/>
    </location>
</feature>
<evidence type="ECO:0000313" key="9">
    <source>
        <dbReference type="EMBL" id="SNX34546.1"/>
    </source>
</evidence>
<dbReference type="PIRSF" id="PIRSF000865">
    <property type="entry name" value="Lipoprotein_lipase_LIPH"/>
    <property type="match status" value="1"/>
</dbReference>
<dbReference type="GO" id="GO:0052689">
    <property type="term" value="F:carboxylic ester hydrolase activity"/>
    <property type="evidence" value="ECO:0007669"/>
    <property type="project" value="InterPro"/>
</dbReference>
<evidence type="ECO:0000256" key="4">
    <source>
        <dbReference type="PIRSR" id="PIRSR000865-1"/>
    </source>
</evidence>
<feature type="active site" description="Charge relay system" evidence="4">
    <location>
        <position position="227"/>
    </location>
</feature>
<evidence type="ECO:0000256" key="7">
    <source>
        <dbReference type="SAM" id="SignalP"/>
    </source>
</evidence>
<accession>A0A4Q8K5I4</accession>
<sequence length="544" mass="60955">MKVWVISGALWFLGSLHAFHHFERDEHDDYVIYAASNYATVGESQCFGTLGCFEWTRDFFDPQHRPTNKKIQSREKVGTFFHLYTRKNRNTPQILNADDVNTIKSSNFINTAPTAFVTHGLKGSCDKSDFMKKTKNELLNLAEYNVILVDWRDGCDSIVHYDQAVSNTRLVGAEIAYLISKLKEVHSYSSKNVYLIGHSLGAQASGYAGKRLQTNYNLKLGRITALDPAGPKFTKMPTTVKVYKTDANFVDVIHTDTNGTLISLGLPEPVGHMDFYPEGGNTQPGCIALAGESDHTETYRILDGGVSCSHSRAHQLFVNSINAKGAVPVAYRCKDWKTFKKGECGSCGADGSDCAMIGYRARDNYKATSKNNSFYITTGASEPFWIYLYQVTVEISKYSARQSGKLKVILKERDQRAVHINIPTSNLNPGEKYHALVTTQFAGFQIREIDFSWRGLFTYADPFTSPDVRVLRSDVDVTRLSVRRRLITLESTEAGFAAKKLKVEKISVIPMTVIKLKSQYRGVKNYCNPNSIPKRTTVTFTSCN</sequence>
<feature type="domain" description="Lipase" evidence="8">
    <location>
        <begin position="44"/>
        <end position="384"/>
    </location>
</feature>
<feature type="binding site" evidence="5">
    <location>
        <position position="246"/>
    </location>
    <ligand>
        <name>Ca(2+)</name>
        <dbReference type="ChEBI" id="CHEBI:29108"/>
    </ligand>
</feature>